<dbReference type="CDD" id="cd00340">
    <property type="entry name" value="GSH_Peroxidase"/>
    <property type="match status" value="1"/>
</dbReference>
<organism evidence="4">
    <name type="scientific">freshwater metagenome</name>
    <dbReference type="NCBI Taxonomy" id="449393"/>
    <lineage>
        <taxon>unclassified sequences</taxon>
        <taxon>metagenomes</taxon>
        <taxon>ecological metagenomes</taxon>
    </lineage>
</organism>
<dbReference type="Pfam" id="PF00255">
    <property type="entry name" value="GSHPx"/>
    <property type="match status" value="1"/>
</dbReference>
<dbReference type="EMBL" id="CAEZVN010000021">
    <property type="protein sequence ID" value="CAB4628489.1"/>
    <property type="molecule type" value="Genomic_DNA"/>
</dbReference>
<keyword evidence="2" id="KW-0575">Peroxidase</keyword>
<accession>A0A6J6IWU5</accession>
<dbReference type="PRINTS" id="PR01011">
    <property type="entry name" value="GLUTPROXDASE"/>
</dbReference>
<dbReference type="AlphaFoldDB" id="A0A6J6IWU5"/>
<dbReference type="PANTHER" id="PTHR11592">
    <property type="entry name" value="GLUTATHIONE PEROXIDASE"/>
    <property type="match status" value="1"/>
</dbReference>
<dbReference type="Gene3D" id="3.40.30.10">
    <property type="entry name" value="Glutaredoxin"/>
    <property type="match status" value="1"/>
</dbReference>
<keyword evidence="3" id="KW-0560">Oxidoreductase</keyword>
<sequence>MSIPNVELTMLNGSKANFADFAGKAILVVNVASRCGLTPQYEALEALQKKYGARGFTVLGVPSGQFMQELKANDDIAEYCSTTWGVTFPMTEKTPVNGRGRHALYKELVKTKDSMGLAGPIMWNFEKFLVLPNGKIHRFRPQTQPDAPEIVALIEANLAS</sequence>
<reference evidence="4" key="1">
    <citation type="submission" date="2020-05" db="EMBL/GenBank/DDBJ databases">
        <authorList>
            <person name="Chiriac C."/>
            <person name="Salcher M."/>
            <person name="Ghai R."/>
            <person name="Kavagutti S V."/>
        </authorList>
    </citation>
    <scope>NUCLEOTIDE SEQUENCE</scope>
</reference>
<evidence type="ECO:0000256" key="2">
    <source>
        <dbReference type="ARBA" id="ARBA00022559"/>
    </source>
</evidence>
<dbReference type="PROSITE" id="PS00460">
    <property type="entry name" value="GLUTATHIONE_PEROXID_1"/>
    <property type="match status" value="1"/>
</dbReference>
<dbReference type="InterPro" id="IPR036249">
    <property type="entry name" value="Thioredoxin-like_sf"/>
</dbReference>
<evidence type="ECO:0000313" key="4">
    <source>
        <dbReference type="EMBL" id="CAB4628489.1"/>
    </source>
</evidence>
<evidence type="ECO:0000256" key="3">
    <source>
        <dbReference type="ARBA" id="ARBA00023002"/>
    </source>
</evidence>
<protein>
    <submittedName>
        <fullName evidence="4">Unannotated protein</fullName>
    </submittedName>
</protein>
<evidence type="ECO:0000256" key="1">
    <source>
        <dbReference type="ARBA" id="ARBA00006926"/>
    </source>
</evidence>
<dbReference type="SUPFAM" id="SSF52833">
    <property type="entry name" value="Thioredoxin-like"/>
    <property type="match status" value="1"/>
</dbReference>
<dbReference type="GO" id="GO:0034599">
    <property type="term" value="P:cellular response to oxidative stress"/>
    <property type="evidence" value="ECO:0007669"/>
    <property type="project" value="TreeGrafter"/>
</dbReference>
<dbReference type="PIRSF" id="PIRSF000303">
    <property type="entry name" value="Glutathion_perox"/>
    <property type="match status" value="1"/>
</dbReference>
<dbReference type="InterPro" id="IPR000889">
    <property type="entry name" value="Glutathione_peroxidase"/>
</dbReference>
<dbReference type="GO" id="GO:0004601">
    <property type="term" value="F:peroxidase activity"/>
    <property type="evidence" value="ECO:0007669"/>
    <property type="project" value="UniProtKB-KW"/>
</dbReference>
<dbReference type="PROSITE" id="PS51355">
    <property type="entry name" value="GLUTATHIONE_PEROXID_3"/>
    <property type="match status" value="1"/>
</dbReference>
<comment type="similarity">
    <text evidence="1">Belongs to the glutathione peroxidase family.</text>
</comment>
<dbReference type="InterPro" id="IPR029759">
    <property type="entry name" value="GPX_AS"/>
</dbReference>
<proteinExistence type="inferred from homology"/>
<dbReference type="PANTHER" id="PTHR11592:SF40">
    <property type="entry name" value="THIOREDOXIN_GLUTATHIONE PEROXIDASE BTUE"/>
    <property type="match status" value="1"/>
</dbReference>
<name>A0A6J6IWU5_9ZZZZ</name>
<gene>
    <name evidence="4" type="ORF">UFOPK2001_00362</name>
</gene>